<protein>
    <submittedName>
        <fullName evidence="1">Uncharacterized protein</fullName>
    </submittedName>
</protein>
<sequence>MRWEEVLFGDLESQFDDAARSRVDDTVLDLAEAETSRAMFTDRLRARCGQRLTLRLVDGSDIRGTLLDAAEQWLVMGRGLRRALVPVAAVASAWPLHGVAPDPGGVERRVRIGHPLRALAREGEVVVVRTAGGEHRGWIVRVGHDHLDLHVYAATAPEDEKDDGDWAPVMTVPLQHLLTVWSG</sequence>
<comment type="caution">
    <text evidence="1">The sequence shown here is derived from an EMBL/GenBank/DDBJ whole genome shotgun (WGS) entry which is preliminary data.</text>
</comment>
<proteinExistence type="predicted"/>
<name>A0ABV9DBC9_9MICO</name>
<evidence type="ECO:0000313" key="1">
    <source>
        <dbReference type="EMBL" id="MFC4556012.1"/>
    </source>
</evidence>
<reference evidence="2" key="1">
    <citation type="journal article" date="2019" name="Int. J. Syst. Evol. Microbiol.">
        <title>The Global Catalogue of Microorganisms (GCM) 10K type strain sequencing project: providing services to taxonomists for standard genome sequencing and annotation.</title>
        <authorList>
            <consortium name="The Broad Institute Genomics Platform"/>
            <consortium name="The Broad Institute Genome Sequencing Center for Infectious Disease"/>
            <person name="Wu L."/>
            <person name="Ma J."/>
        </authorList>
    </citation>
    <scope>NUCLEOTIDE SEQUENCE [LARGE SCALE GENOMIC DNA]</scope>
    <source>
        <strain evidence="2">JCM 3369</strain>
    </source>
</reference>
<accession>A0ABV9DBC9</accession>
<evidence type="ECO:0000313" key="2">
    <source>
        <dbReference type="Proteomes" id="UP001595955"/>
    </source>
</evidence>
<dbReference type="RefSeq" id="WP_127573951.1">
    <property type="nucleotide sequence ID" value="NZ_CP033325.1"/>
</dbReference>
<organism evidence="1 2">
    <name type="scientific">Georgenia faecalis</name>
    <dbReference type="NCBI Taxonomy" id="2483799"/>
    <lineage>
        <taxon>Bacteria</taxon>
        <taxon>Bacillati</taxon>
        <taxon>Actinomycetota</taxon>
        <taxon>Actinomycetes</taxon>
        <taxon>Micrococcales</taxon>
        <taxon>Bogoriellaceae</taxon>
        <taxon>Georgenia</taxon>
    </lineage>
</organism>
<dbReference type="Proteomes" id="UP001595955">
    <property type="component" value="Unassembled WGS sequence"/>
</dbReference>
<gene>
    <name evidence="1" type="ORF">ACFO3F_12200</name>
</gene>
<keyword evidence="2" id="KW-1185">Reference proteome</keyword>
<dbReference type="EMBL" id="JBHSGF010000008">
    <property type="protein sequence ID" value="MFC4556012.1"/>
    <property type="molecule type" value="Genomic_DNA"/>
</dbReference>